<feature type="non-terminal residue" evidence="2">
    <location>
        <position position="1"/>
    </location>
</feature>
<feature type="non-terminal residue" evidence="2">
    <location>
        <position position="92"/>
    </location>
</feature>
<comment type="caution">
    <text evidence="2">The sequence shown here is derived from an EMBL/GenBank/DDBJ whole genome shotgun (WGS) entry which is preliminary data.</text>
</comment>
<evidence type="ECO:0000313" key="2">
    <source>
        <dbReference type="EMBL" id="GMS80709.1"/>
    </source>
</evidence>
<sequence>SQSKGREGRGHRERARIVQESLWIESLRVREEIGVVMDCPNVWHDICSLGEIETEEGGGSGGTEGNIPWQDIGQSLQFSDHRRAIGKGGTIG</sequence>
<evidence type="ECO:0000256" key="1">
    <source>
        <dbReference type="SAM" id="MobiDB-lite"/>
    </source>
</evidence>
<protein>
    <submittedName>
        <fullName evidence="2">Uncharacterized protein</fullName>
    </submittedName>
</protein>
<evidence type="ECO:0000313" key="3">
    <source>
        <dbReference type="Proteomes" id="UP001432027"/>
    </source>
</evidence>
<name>A0AAV5SKV1_9BILA</name>
<dbReference type="EMBL" id="BTSX01000001">
    <property type="protein sequence ID" value="GMS80709.1"/>
    <property type="molecule type" value="Genomic_DNA"/>
</dbReference>
<accession>A0AAV5SKV1</accession>
<organism evidence="2 3">
    <name type="scientific">Pristionchus entomophagus</name>
    <dbReference type="NCBI Taxonomy" id="358040"/>
    <lineage>
        <taxon>Eukaryota</taxon>
        <taxon>Metazoa</taxon>
        <taxon>Ecdysozoa</taxon>
        <taxon>Nematoda</taxon>
        <taxon>Chromadorea</taxon>
        <taxon>Rhabditida</taxon>
        <taxon>Rhabditina</taxon>
        <taxon>Diplogasteromorpha</taxon>
        <taxon>Diplogasteroidea</taxon>
        <taxon>Neodiplogasteridae</taxon>
        <taxon>Pristionchus</taxon>
    </lineage>
</organism>
<keyword evidence="3" id="KW-1185">Reference proteome</keyword>
<feature type="region of interest" description="Disordered" evidence="1">
    <location>
        <begin position="53"/>
        <end position="73"/>
    </location>
</feature>
<proteinExistence type="predicted"/>
<gene>
    <name evidence="2" type="ORF">PENTCL1PPCAC_2884</name>
</gene>
<dbReference type="Proteomes" id="UP001432027">
    <property type="component" value="Unassembled WGS sequence"/>
</dbReference>
<dbReference type="AlphaFoldDB" id="A0AAV5SKV1"/>
<reference evidence="2" key="1">
    <citation type="submission" date="2023-10" db="EMBL/GenBank/DDBJ databases">
        <title>Genome assembly of Pristionchus species.</title>
        <authorList>
            <person name="Yoshida K."/>
            <person name="Sommer R.J."/>
        </authorList>
    </citation>
    <scope>NUCLEOTIDE SEQUENCE</scope>
    <source>
        <strain evidence="2">RS0144</strain>
    </source>
</reference>